<dbReference type="RefSeq" id="WP_256131404.1">
    <property type="nucleotide sequence ID" value="NZ_JANFXK010000005.1"/>
</dbReference>
<dbReference type="EMBL" id="JANFXK010000005">
    <property type="protein sequence ID" value="MCQ4636220.1"/>
    <property type="molecule type" value="Genomic_DNA"/>
</dbReference>
<proteinExistence type="predicted"/>
<keyword evidence="1" id="KW-0812">Transmembrane</keyword>
<feature type="transmembrane region" description="Helical" evidence="1">
    <location>
        <begin position="6"/>
        <end position="22"/>
    </location>
</feature>
<evidence type="ECO:0000313" key="3">
    <source>
        <dbReference type="Proteomes" id="UP001524502"/>
    </source>
</evidence>
<gene>
    <name evidence="2" type="ORF">NE619_05725</name>
</gene>
<organism evidence="2 3">
    <name type="scientific">Anaerovorax odorimutans</name>
    <dbReference type="NCBI Taxonomy" id="109327"/>
    <lineage>
        <taxon>Bacteria</taxon>
        <taxon>Bacillati</taxon>
        <taxon>Bacillota</taxon>
        <taxon>Clostridia</taxon>
        <taxon>Peptostreptococcales</taxon>
        <taxon>Anaerovoracaceae</taxon>
        <taxon>Anaerovorax</taxon>
    </lineage>
</organism>
<keyword evidence="3" id="KW-1185">Reference proteome</keyword>
<accession>A0ABT1RM05</accession>
<evidence type="ECO:0000313" key="2">
    <source>
        <dbReference type="EMBL" id="MCQ4636220.1"/>
    </source>
</evidence>
<dbReference type="Proteomes" id="UP001524502">
    <property type="component" value="Unassembled WGS sequence"/>
</dbReference>
<comment type="caution">
    <text evidence="2">The sequence shown here is derived from an EMBL/GenBank/DDBJ whole genome shotgun (WGS) entry which is preliminary data.</text>
</comment>
<sequence length="50" mass="6085">MGSRELFLGILIFWLIWLAVVLHRHGSFEWLAEKYDSLKKKFNQRRHGEK</sequence>
<protein>
    <submittedName>
        <fullName evidence="2">Uncharacterized protein</fullName>
    </submittedName>
</protein>
<evidence type="ECO:0000256" key="1">
    <source>
        <dbReference type="SAM" id="Phobius"/>
    </source>
</evidence>
<keyword evidence="1" id="KW-0472">Membrane</keyword>
<name>A0ABT1RM05_9FIRM</name>
<keyword evidence="1" id="KW-1133">Transmembrane helix</keyword>
<reference evidence="2 3" key="1">
    <citation type="submission" date="2022-06" db="EMBL/GenBank/DDBJ databases">
        <title>Isolation of gut microbiota from human fecal samples.</title>
        <authorList>
            <person name="Pamer E.G."/>
            <person name="Barat B."/>
            <person name="Waligurski E."/>
            <person name="Medina S."/>
            <person name="Paddock L."/>
            <person name="Mostad J."/>
        </authorList>
    </citation>
    <scope>NUCLEOTIDE SEQUENCE [LARGE SCALE GENOMIC DNA]</scope>
    <source>
        <strain evidence="2 3">SL.3.17</strain>
    </source>
</reference>